<proteinExistence type="predicted"/>
<dbReference type="RefSeq" id="WP_232593581.1">
    <property type="nucleotide sequence ID" value="NZ_BSPD01000062.1"/>
</dbReference>
<accession>A0AA37T8K6</accession>
<sequence>MQPKNTVNTQRLLILLLLVAYVFSPTVFNWMVSPNGVWYRPFLVWLLVIVIAYLFQGRSQNGQ</sequence>
<feature type="transmembrane region" description="Helical" evidence="1">
    <location>
        <begin position="12"/>
        <end position="32"/>
    </location>
</feature>
<dbReference type="Proteomes" id="UP001156870">
    <property type="component" value="Unassembled WGS sequence"/>
</dbReference>
<keyword evidence="1" id="KW-0812">Transmembrane</keyword>
<comment type="caution">
    <text evidence="2">The sequence shown here is derived from an EMBL/GenBank/DDBJ whole genome shotgun (WGS) entry which is preliminary data.</text>
</comment>
<evidence type="ECO:0000313" key="3">
    <source>
        <dbReference type="Proteomes" id="UP001156870"/>
    </source>
</evidence>
<protein>
    <submittedName>
        <fullName evidence="2">Uncharacterized protein</fullName>
    </submittedName>
</protein>
<gene>
    <name evidence="2" type="ORF">GCM10007877_26010</name>
</gene>
<evidence type="ECO:0000313" key="2">
    <source>
        <dbReference type="EMBL" id="GLS26882.1"/>
    </source>
</evidence>
<reference evidence="2 3" key="1">
    <citation type="journal article" date="2014" name="Int. J. Syst. Evol. Microbiol.">
        <title>Complete genome sequence of Corynebacterium casei LMG S-19264T (=DSM 44701T), isolated from a smear-ripened cheese.</title>
        <authorList>
            <consortium name="US DOE Joint Genome Institute (JGI-PGF)"/>
            <person name="Walter F."/>
            <person name="Albersmeier A."/>
            <person name="Kalinowski J."/>
            <person name="Ruckert C."/>
        </authorList>
    </citation>
    <scope>NUCLEOTIDE SEQUENCE [LARGE SCALE GENOMIC DNA]</scope>
    <source>
        <strain evidence="2 3">NBRC 110095</strain>
    </source>
</reference>
<dbReference type="EMBL" id="BSPD01000062">
    <property type="protein sequence ID" value="GLS26882.1"/>
    <property type="molecule type" value="Genomic_DNA"/>
</dbReference>
<dbReference type="AlphaFoldDB" id="A0AA37T8K6"/>
<keyword evidence="1" id="KW-1133">Transmembrane helix</keyword>
<organism evidence="2 3">
    <name type="scientific">Marinibactrum halimedae</name>
    <dbReference type="NCBI Taxonomy" id="1444977"/>
    <lineage>
        <taxon>Bacteria</taxon>
        <taxon>Pseudomonadati</taxon>
        <taxon>Pseudomonadota</taxon>
        <taxon>Gammaproteobacteria</taxon>
        <taxon>Cellvibrionales</taxon>
        <taxon>Cellvibrionaceae</taxon>
        <taxon>Marinibactrum</taxon>
    </lineage>
</organism>
<keyword evidence="3" id="KW-1185">Reference proteome</keyword>
<evidence type="ECO:0000256" key="1">
    <source>
        <dbReference type="SAM" id="Phobius"/>
    </source>
</evidence>
<name>A0AA37T8K6_9GAMM</name>
<feature type="transmembrane region" description="Helical" evidence="1">
    <location>
        <begin position="38"/>
        <end position="55"/>
    </location>
</feature>
<keyword evidence="1" id="KW-0472">Membrane</keyword>